<feature type="non-terminal residue" evidence="2">
    <location>
        <position position="155"/>
    </location>
</feature>
<accession>X1N8Y4</accession>
<reference evidence="2" key="1">
    <citation type="journal article" date="2014" name="Front. Microbiol.">
        <title>High frequency of phylogenetically diverse reductive dehalogenase-homologous genes in deep subseafloor sedimentary metagenomes.</title>
        <authorList>
            <person name="Kawai M."/>
            <person name="Futagami T."/>
            <person name="Toyoda A."/>
            <person name="Takaki Y."/>
            <person name="Nishi S."/>
            <person name="Hori S."/>
            <person name="Arai W."/>
            <person name="Tsubouchi T."/>
            <person name="Morono Y."/>
            <person name="Uchiyama I."/>
            <person name="Ito T."/>
            <person name="Fujiyama A."/>
            <person name="Inagaki F."/>
            <person name="Takami H."/>
        </authorList>
    </citation>
    <scope>NUCLEOTIDE SEQUENCE</scope>
    <source>
        <strain evidence="2">Expedition CK06-06</strain>
    </source>
</reference>
<dbReference type="AlphaFoldDB" id="X1N8Y4"/>
<sequence>MVLIVNGEKIEDSAIKQEVERLRPDYERVFSDQDPKERDAQLTDWSRENVIERVLINQEAKENGGKIPEDQVESALAKLKEQYEDKEQLYNDLGVKNDEDIKEFLQMQMRVEQRLNEVCKDLPKPSQAAIQEYYEKNKEQFKSGEQARVAHIVKY</sequence>
<keyword evidence="1" id="KW-0175">Coiled coil</keyword>
<proteinExistence type="predicted"/>
<evidence type="ECO:0008006" key="3">
    <source>
        <dbReference type="Google" id="ProtNLM"/>
    </source>
</evidence>
<protein>
    <recommendedName>
        <fullName evidence="3">Trigger factor C-terminal domain-containing protein</fullName>
    </recommendedName>
</protein>
<evidence type="ECO:0000256" key="1">
    <source>
        <dbReference type="SAM" id="Coils"/>
    </source>
</evidence>
<dbReference type="SUPFAM" id="SSF109998">
    <property type="entry name" value="Triger factor/SurA peptide-binding domain-like"/>
    <property type="match status" value="1"/>
</dbReference>
<feature type="coiled-coil region" evidence="1">
    <location>
        <begin position="69"/>
        <end position="96"/>
    </location>
</feature>
<comment type="caution">
    <text evidence="2">The sequence shown here is derived from an EMBL/GenBank/DDBJ whole genome shotgun (WGS) entry which is preliminary data.</text>
</comment>
<dbReference type="PANTHER" id="PTHR47245">
    <property type="entry name" value="PEPTIDYLPROLYL ISOMERASE"/>
    <property type="match status" value="1"/>
</dbReference>
<organism evidence="2">
    <name type="scientific">marine sediment metagenome</name>
    <dbReference type="NCBI Taxonomy" id="412755"/>
    <lineage>
        <taxon>unclassified sequences</taxon>
        <taxon>metagenomes</taxon>
        <taxon>ecological metagenomes</taxon>
    </lineage>
</organism>
<dbReference type="PANTHER" id="PTHR47245:SF2">
    <property type="entry name" value="PEPTIDYL-PROLYL CIS-TRANS ISOMERASE HP_0175-RELATED"/>
    <property type="match status" value="1"/>
</dbReference>
<dbReference type="InterPro" id="IPR050245">
    <property type="entry name" value="PrsA_foldase"/>
</dbReference>
<evidence type="ECO:0000313" key="2">
    <source>
        <dbReference type="EMBL" id="GAI40068.1"/>
    </source>
</evidence>
<dbReference type="Pfam" id="PF13623">
    <property type="entry name" value="SurA_N_2"/>
    <property type="match status" value="1"/>
</dbReference>
<name>X1N8Y4_9ZZZZ</name>
<gene>
    <name evidence="2" type="ORF">S06H3_38872</name>
</gene>
<dbReference type="Gene3D" id="1.10.4030.10">
    <property type="entry name" value="Porin chaperone SurA, peptide-binding domain"/>
    <property type="match status" value="1"/>
</dbReference>
<dbReference type="EMBL" id="BARV01023728">
    <property type="protein sequence ID" value="GAI40068.1"/>
    <property type="molecule type" value="Genomic_DNA"/>
</dbReference>
<dbReference type="InterPro" id="IPR027304">
    <property type="entry name" value="Trigger_fact/SurA_dom_sf"/>
</dbReference>